<sequence>MVMLLEIDGILMIIALQLETTSIDEERKLLTIATKRREYAEEFDEKQIWYQLGCVFHQFNQAGLKSVL</sequence>
<comment type="caution">
    <text evidence="1">The sequence shown here is derived from an EMBL/GenBank/DDBJ whole genome shotgun (WGS) entry which is preliminary data.</text>
</comment>
<protein>
    <submittedName>
        <fullName evidence="1">Uncharacterized protein</fullName>
    </submittedName>
</protein>
<organism evidence="1 2">
    <name type="scientific">Parelaphostrongylus tenuis</name>
    <name type="common">Meningeal worm</name>
    <dbReference type="NCBI Taxonomy" id="148309"/>
    <lineage>
        <taxon>Eukaryota</taxon>
        <taxon>Metazoa</taxon>
        <taxon>Ecdysozoa</taxon>
        <taxon>Nematoda</taxon>
        <taxon>Chromadorea</taxon>
        <taxon>Rhabditida</taxon>
        <taxon>Rhabditina</taxon>
        <taxon>Rhabditomorpha</taxon>
        <taxon>Strongyloidea</taxon>
        <taxon>Metastrongylidae</taxon>
        <taxon>Parelaphostrongylus</taxon>
    </lineage>
</organism>
<reference evidence="1" key="1">
    <citation type="submission" date="2021-06" db="EMBL/GenBank/DDBJ databases">
        <title>Parelaphostrongylus tenuis whole genome reference sequence.</title>
        <authorList>
            <person name="Garwood T.J."/>
            <person name="Larsen P.A."/>
            <person name="Fountain-Jones N.M."/>
            <person name="Garbe J.R."/>
            <person name="Macchietto M.G."/>
            <person name="Kania S.A."/>
            <person name="Gerhold R.W."/>
            <person name="Richards J.E."/>
            <person name="Wolf T.M."/>
        </authorList>
    </citation>
    <scope>NUCLEOTIDE SEQUENCE</scope>
    <source>
        <strain evidence="1">MNPRO001-30</strain>
        <tissue evidence="1">Meninges</tissue>
    </source>
</reference>
<gene>
    <name evidence="1" type="ORF">KIN20_035293</name>
</gene>
<dbReference type="EMBL" id="JAHQIW010007210">
    <property type="protein sequence ID" value="KAJ1372975.1"/>
    <property type="molecule type" value="Genomic_DNA"/>
</dbReference>
<evidence type="ECO:0000313" key="2">
    <source>
        <dbReference type="Proteomes" id="UP001196413"/>
    </source>
</evidence>
<name>A0AAD5RBC2_PARTN</name>
<keyword evidence="2" id="KW-1185">Reference proteome</keyword>
<accession>A0AAD5RBC2</accession>
<proteinExistence type="predicted"/>
<dbReference type="Proteomes" id="UP001196413">
    <property type="component" value="Unassembled WGS sequence"/>
</dbReference>
<evidence type="ECO:0000313" key="1">
    <source>
        <dbReference type="EMBL" id="KAJ1372975.1"/>
    </source>
</evidence>
<dbReference type="AlphaFoldDB" id="A0AAD5RBC2"/>